<evidence type="ECO:0000313" key="2">
    <source>
        <dbReference type="EMBL" id="PWD49614.1"/>
    </source>
</evidence>
<comment type="caution">
    <text evidence="2">The sequence shown here is derived from an EMBL/GenBank/DDBJ whole genome shotgun (WGS) entry which is preliminary data.</text>
</comment>
<feature type="region of interest" description="Disordered" evidence="1">
    <location>
        <begin position="1"/>
        <end position="34"/>
    </location>
</feature>
<gene>
    <name evidence="2" type="ORF">C8046_01705</name>
</gene>
<accession>A0A2U1ZRJ8</accession>
<protein>
    <submittedName>
        <fullName evidence="2">Uncharacterized protein</fullName>
    </submittedName>
</protein>
<dbReference type="EMBL" id="PYHR01000002">
    <property type="protein sequence ID" value="PWD49614.1"/>
    <property type="molecule type" value="Genomic_DNA"/>
</dbReference>
<dbReference type="Proteomes" id="UP000245166">
    <property type="component" value="Unassembled WGS sequence"/>
</dbReference>
<keyword evidence="3" id="KW-1185">Reference proteome</keyword>
<dbReference type="AlphaFoldDB" id="A0A2U1ZRJ8"/>
<proteinExistence type="predicted"/>
<evidence type="ECO:0000256" key="1">
    <source>
        <dbReference type="SAM" id="MobiDB-lite"/>
    </source>
</evidence>
<reference evidence="2 3" key="1">
    <citation type="submission" date="2018-03" db="EMBL/GenBank/DDBJ databases">
        <title>Genome assembly of novel Miniimonas species PCH200.</title>
        <authorList>
            <person name="Thakur V."/>
            <person name="Kumar V."/>
            <person name="Singh D."/>
        </authorList>
    </citation>
    <scope>NUCLEOTIDE SEQUENCE [LARGE SCALE GENOMIC DNA]</scope>
    <source>
        <strain evidence="2 3">PCH200</strain>
    </source>
</reference>
<feature type="compositionally biased region" description="Polar residues" evidence="1">
    <location>
        <begin position="114"/>
        <end position="128"/>
    </location>
</feature>
<evidence type="ECO:0000313" key="3">
    <source>
        <dbReference type="Proteomes" id="UP000245166"/>
    </source>
</evidence>
<sequence>MTRGPGATAPGPLAVPGSNHPLVRQQAPPRGTPEVVLTVPDRRARDVVVEGVAVVPPGAVPARRRSSPWEVRGVVARGCARRLRHRRCRLQRRRARPARVRRSPSFVCNDPLVRQQTPPGAAATTPSS</sequence>
<name>A0A2U1ZRJ8_9MICO</name>
<organism evidence="2 3">
    <name type="scientific">Serinibacter arcticus</name>
    <dbReference type="NCBI Taxonomy" id="1655435"/>
    <lineage>
        <taxon>Bacteria</taxon>
        <taxon>Bacillati</taxon>
        <taxon>Actinomycetota</taxon>
        <taxon>Actinomycetes</taxon>
        <taxon>Micrococcales</taxon>
        <taxon>Beutenbergiaceae</taxon>
        <taxon>Serinibacter</taxon>
    </lineage>
</organism>
<feature type="region of interest" description="Disordered" evidence="1">
    <location>
        <begin position="94"/>
        <end position="128"/>
    </location>
</feature>